<accession>A0A372JKQ5</accession>
<protein>
    <submittedName>
        <fullName evidence="3">DegT/DnrJ/EryC1/StrS aminotransferase family protein</fullName>
    </submittedName>
</protein>
<dbReference type="PANTHER" id="PTHR30244:SF34">
    <property type="entry name" value="DTDP-4-AMINO-4,6-DIDEOXYGALACTOSE TRANSAMINASE"/>
    <property type="match status" value="1"/>
</dbReference>
<dbReference type="GO" id="GO:0030170">
    <property type="term" value="F:pyridoxal phosphate binding"/>
    <property type="evidence" value="ECO:0007669"/>
    <property type="project" value="TreeGrafter"/>
</dbReference>
<dbReference type="InterPro" id="IPR015421">
    <property type="entry name" value="PyrdxlP-dep_Trfase_major"/>
</dbReference>
<dbReference type="Gene3D" id="3.40.640.10">
    <property type="entry name" value="Type I PLP-dependent aspartate aminotransferase-like (Major domain)"/>
    <property type="match status" value="1"/>
</dbReference>
<dbReference type="InterPro" id="IPR000653">
    <property type="entry name" value="DegT/StrS_aminotransferase"/>
</dbReference>
<evidence type="ECO:0000313" key="3">
    <source>
        <dbReference type="EMBL" id="RFU40611.1"/>
    </source>
</evidence>
<dbReference type="AlphaFoldDB" id="A0A372JKQ5"/>
<dbReference type="Proteomes" id="UP000261811">
    <property type="component" value="Unassembled WGS sequence"/>
</dbReference>
<dbReference type="EMBL" id="QURH01000272">
    <property type="protein sequence ID" value="RFU40611.1"/>
    <property type="molecule type" value="Genomic_DNA"/>
</dbReference>
<evidence type="ECO:0000256" key="2">
    <source>
        <dbReference type="SAM" id="MobiDB-lite"/>
    </source>
</evidence>
<dbReference type="Pfam" id="PF01041">
    <property type="entry name" value="DegT_DnrJ_EryC1"/>
    <property type="match status" value="1"/>
</dbReference>
<reference evidence="3 4" key="1">
    <citation type="submission" date="2018-08" db="EMBL/GenBank/DDBJ databases">
        <title>Actinomadura jelena sp. nov., a novel Actinomycete isolated from soil in Chad.</title>
        <authorList>
            <person name="Shi L."/>
        </authorList>
    </citation>
    <scope>NUCLEOTIDE SEQUENCE [LARGE SCALE GENOMIC DNA]</scope>
    <source>
        <strain evidence="3 4">NEAU-G17</strain>
    </source>
</reference>
<dbReference type="GO" id="GO:0008483">
    <property type="term" value="F:transaminase activity"/>
    <property type="evidence" value="ECO:0007669"/>
    <property type="project" value="UniProtKB-KW"/>
</dbReference>
<evidence type="ECO:0000256" key="1">
    <source>
        <dbReference type="ARBA" id="ARBA00001933"/>
    </source>
</evidence>
<keyword evidence="3" id="KW-0032">Aminotransferase</keyword>
<dbReference type="GO" id="GO:0000271">
    <property type="term" value="P:polysaccharide biosynthetic process"/>
    <property type="evidence" value="ECO:0007669"/>
    <property type="project" value="TreeGrafter"/>
</dbReference>
<dbReference type="InterPro" id="IPR015424">
    <property type="entry name" value="PyrdxlP-dep_Trfase"/>
</dbReference>
<dbReference type="OrthoDB" id="9804264at2"/>
<feature type="non-terminal residue" evidence="3">
    <location>
        <position position="202"/>
    </location>
</feature>
<proteinExistence type="predicted"/>
<feature type="compositionally biased region" description="Low complexity" evidence="2">
    <location>
        <begin position="12"/>
        <end position="25"/>
    </location>
</feature>
<dbReference type="PANTHER" id="PTHR30244">
    <property type="entry name" value="TRANSAMINASE"/>
    <property type="match status" value="1"/>
</dbReference>
<organism evidence="3 4">
    <name type="scientific">Actinomadura logoneensis</name>
    <dbReference type="NCBI Taxonomy" id="2293572"/>
    <lineage>
        <taxon>Bacteria</taxon>
        <taxon>Bacillati</taxon>
        <taxon>Actinomycetota</taxon>
        <taxon>Actinomycetes</taxon>
        <taxon>Streptosporangiales</taxon>
        <taxon>Thermomonosporaceae</taxon>
        <taxon>Actinomadura</taxon>
    </lineage>
</organism>
<feature type="region of interest" description="Disordered" evidence="2">
    <location>
        <begin position="1"/>
        <end position="34"/>
    </location>
</feature>
<evidence type="ECO:0000313" key="4">
    <source>
        <dbReference type="Proteomes" id="UP000261811"/>
    </source>
</evidence>
<gene>
    <name evidence="3" type="ORF">DZF91_16195</name>
</gene>
<keyword evidence="4" id="KW-1185">Reference proteome</keyword>
<name>A0A372JKQ5_9ACTN</name>
<dbReference type="SUPFAM" id="SSF53383">
    <property type="entry name" value="PLP-dependent transferases"/>
    <property type="match status" value="1"/>
</dbReference>
<sequence>MSQHTAQGNGRNGTDAADGTDAANGSGTGNGSGGKVPFAVPSFADGVAERVTETLTSGWVTTGPQVAEFERDFAAYLGADTVVAVASCTAALELCLRALDLPPGSPVLTPSLTFCGAVNAILHAGLRPVLVDVDEDTLVPSERTVAEAAARTRPLAMVTQNQAGYPVDVPALAAAAGLDRTRVVEDAAHGPGAARGGVRVGA</sequence>
<keyword evidence="3" id="KW-0808">Transferase</keyword>
<comment type="cofactor">
    <cofactor evidence="1">
        <name>pyridoxal 5'-phosphate</name>
        <dbReference type="ChEBI" id="CHEBI:597326"/>
    </cofactor>
</comment>
<dbReference type="RefSeq" id="WP_147341177.1">
    <property type="nucleotide sequence ID" value="NZ_QURH01000272.1"/>
</dbReference>
<comment type="caution">
    <text evidence="3">The sequence shown here is derived from an EMBL/GenBank/DDBJ whole genome shotgun (WGS) entry which is preliminary data.</text>
</comment>